<keyword evidence="2" id="KW-1185">Reference proteome</keyword>
<protein>
    <submittedName>
        <fullName evidence="1">Uncharacterized protein</fullName>
    </submittedName>
</protein>
<organism evidence="1 2">
    <name type="scientific">Rhamnusium bicolor</name>
    <dbReference type="NCBI Taxonomy" id="1586634"/>
    <lineage>
        <taxon>Eukaryota</taxon>
        <taxon>Metazoa</taxon>
        <taxon>Ecdysozoa</taxon>
        <taxon>Arthropoda</taxon>
        <taxon>Hexapoda</taxon>
        <taxon>Insecta</taxon>
        <taxon>Pterygota</taxon>
        <taxon>Neoptera</taxon>
        <taxon>Endopterygota</taxon>
        <taxon>Coleoptera</taxon>
        <taxon>Polyphaga</taxon>
        <taxon>Cucujiformia</taxon>
        <taxon>Chrysomeloidea</taxon>
        <taxon>Cerambycidae</taxon>
        <taxon>Lepturinae</taxon>
        <taxon>Rhagiini</taxon>
        <taxon>Rhamnusium</taxon>
    </lineage>
</organism>
<reference evidence="1" key="1">
    <citation type="journal article" date="2023" name="Insect Mol. Biol.">
        <title>Genome sequencing provides insights into the evolution of gene families encoding plant cell wall-degrading enzymes in longhorned beetles.</title>
        <authorList>
            <person name="Shin N.R."/>
            <person name="Okamura Y."/>
            <person name="Kirsch R."/>
            <person name="Pauchet Y."/>
        </authorList>
    </citation>
    <scope>NUCLEOTIDE SEQUENCE</scope>
    <source>
        <strain evidence="1">RBIC_L_NR</strain>
    </source>
</reference>
<name>A0AAV8XY33_9CUCU</name>
<sequence length="81" mass="9455">MREKQHITTSIGQIKSFHEIFKSLQITGEGHHEDKRKETASYRIKWSDVDSAFNELIRTGVIANLKYMDPILFLKDCKAIF</sequence>
<evidence type="ECO:0000313" key="2">
    <source>
        <dbReference type="Proteomes" id="UP001162156"/>
    </source>
</evidence>
<gene>
    <name evidence="1" type="ORF">NQ314_010000</name>
</gene>
<evidence type="ECO:0000313" key="1">
    <source>
        <dbReference type="EMBL" id="KAJ8942678.1"/>
    </source>
</evidence>
<proteinExistence type="predicted"/>
<dbReference type="EMBL" id="JANEYF010002745">
    <property type="protein sequence ID" value="KAJ8942678.1"/>
    <property type="molecule type" value="Genomic_DNA"/>
</dbReference>
<comment type="caution">
    <text evidence="1">The sequence shown here is derived from an EMBL/GenBank/DDBJ whole genome shotgun (WGS) entry which is preliminary data.</text>
</comment>
<dbReference type="AlphaFoldDB" id="A0AAV8XY33"/>
<dbReference type="Proteomes" id="UP001162156">
    <property type="component" value="Unassembled WGS sequence"/>
</dbReference>
<accession>A0AAV8XY33</accession>